<organism evidence="2 3">
    <name type="scientific">Rangifer tarandus platyrhynchus</name>
    <name type="common">Svalbard reindeer</name>
    <dbReference type="NCBI Taxonomy" id="3082113"/>
    <lineage>
        <taxon>Eukaryota</taxon>
        <taxon>Metazoa</taxon>
        <taxon>Chordata</taxon>
        <taxon>Craniata</taxon>
        <taxon>Vertebrata</taxon>
        <taxon>Euteleostomi</taxon>
        <taxon>Mammalia</taxon>
        <taxon>Eutheria</taxon>
        <taxon>Laurasiatheria</taxon>
        <taxon>Artiodactyla</taxon>
        <taxon>Ruminantia</taxon>
        <taxon>Pecora</taxon>
        <taxon>Cervidae</taxon>
        <taxon>Odocoileinae</taxon>
        <taxon>Rangifer</taxon>
    </lineage>
</organism>
<accession>A0ABN8Z8G1</accession>
<gene>
    <name evidence="2" type="ORF">MRATA1EN1_LOCUS19130</name>
</gene>
<protein>
    <submittedName>
        <fullName evidence="2">Uncharacterized protein</fullName>
    </submittedName>
</protein>
<evidence type="ECO:0000313" key="3">
    <source>
        <dbReference type="Proteomes" id="UP001176941"/>
    </source>
</evidence>
<feature type="region of interest" description="Disordered" evidence="1">
    <location>
        <begin position="97"/>
        <end position="156"/>
    </location>
</feature>
<name>A0ABN8Z8G1_RANTA</name>
<dbReference type="EMBL" id="OX459939">
    <property type="protein sequence ID" value="CAI9170168.1"/>
    <property type="molecule type" value="Genomic_DNA"/>
</dbReference>
<sequence length="156" mass="16424">QLKAQTPAHSPSAVWHGPSFYASARSLQSWAQRGLRTFGQPRRSGAQMSVCFGDSVTKARKPSSVLCSASEVPRYLCLPSTPKPPLYLSDEIQGQTVRDGSSWGTRLSPGPCCPQAGAEAGRESQPGAPGGPLTTQPDVPRGGPLGRLISAPRLES</sequence>
<dbReference type="Proteomes" id="UP001176941">
    <property type="component" value="Chromosome 3"/>
</dbReference>
<feature type="non-terminal residue" evidence="2">
    <location>
        <position position="1"/>
    </location>
</feature>
<keyword evidence="3" id="KW-1185">Reference proteome</keyword>
<proteinExistence type="predicted"/>
<reference evidence="2" key="1">
    <citation type="submission" date="2023-04" db="EMBL/GenBank/DDBJ databases">
        <authorList>
            <consortium name="ELIXIR-Norway"/>
        </authorList>
    </citation>
    <scope>NUCLEOTIDE SEQUENCE [LARGE SCALE GENOMIC DNA]</scope>
</reference>
<evidence type="ECO:0000313" key="2">
    <source>
        <dbReference type="EMBL" id="CAI9170168.1"/>
    </source>
</evidence>
<evidence type="ECO:0000256" key="1">
    <source>
        <dbReference type="SAM" id="MobiDB-lite"/>
    </source>
</evidence>